<proteinExistence type="predicted"/>
<sequence length="164" mass="17600">MDTPEQPTEQSAWLDWYDSITGGSAQTQVGATIGRNHSYVRRNLEVPAPGCEPVLLFAHTFEQNPVLALIYAGHVTAGEVIAAALTLDPDASSTPDLIKVIQAATAELSKRLGNEEDSSVTIATENTTPGSNGAQRSSSDQKEQDTAAAKRQDRRAQLRRGLLE</sequence>
<gene>
    <name evidence="2" type="ORF">NN4_64480</name>
</gene>
<reference evidence="2 3" key="1">
    <citation type="submission" date="2019-07" db="EMBL/GenBank/DDBJ databases">
        <title>Whole genome shotgun sequence of Nocardia ninae NBRC 108245.</title>
        <authorList>
            <person name="Hosoyama A."/>
            <person name="Uohara A."/>
            <person name="Ohji S."/>
            <person name="Ichikawa N."/>
        </authorList>
    </citation>
    <scope>NUCLEOTIDE SEQUENCE [LARGE SCALE GENOMIC DNA]</scope>
    <source>
        <strain evidence="2 3">NBRC 108245</strain>
    </source>
</reference>
<dbReference type="AlphaFoldDB" id="A0A511MMT4"/>
<keyword evidence="3" id="KW-1185">Reference proteome</keyword>
<dbReference type="RefSeq" id="WP_147139179.1">
    <property type="nucleotide sequence ID" value="NZ_BJXA01000060.1"/>
</dbReference>
<evidence type="ECO:0000256" key="1">
    <source>
        <dbReference type="SAM" id="MobiDB-lite"/>
    </source>
</evidence>
<feature type="compositionally biased region" description="Basic and acidic residues" evidence="1">
    <location>
        <begin position="139"/>
        <end position="164"/>
    </location>
</feature>
<evidence type="ECO:0000313" key="2">
    <source>
        <dbReference type="EMBL" id="GEM41929.1"/>
    </source>
</evidence>
<protein>
    <submittedName>
        <fullName evidence="2">Uncharacterized protein</fullName>
    </submittedName>
</protein>
<evidence type="ECO:0000313" key="3">
    <source>
        <dbReference type="Proteomes" id="UP000321424"/>
    </source>
</evidence>
<comment type="caution">
    <text evidence="2">The sequence shown here is derived from an EMBL/GenBank/DDBJ whole genome shotgun (WGS) entry which is preliminary data.</text>
</comment>
<accession>A0A511MMT4</accession>
<name>A0A511MMT4_9NOCA</name>
<feature type="compositionally biased region" description="Polar residues" evidence="1">
    <location>
        <begin position="119"/>
        <end position="138"/>
    </location>
</feature>
<dbReference type="EMBL" id="BJXA01000060">
    <property type="protein sequence ID" value="GEM41929.1"/>
    <property type="molecule type" value="Genomic_DNA"/>
</dbReference>
<organism evidence="2 3">
    <name type="scientific">Nocardia ninae NBRC 108245</name>
    <dbReference type="NCBI Taxonomy" id="1210091"/>
    <lineage>
        <taxon>Bacteria</taxon>
        <taxon>Bacillati</taxon>
        <taxon>Actinomycetota</taxon>
        <taxon>Actinomycetes</taxon>
        <taxon>Mycobacteriales</taxon>
        <taxon>Nocardiaceae</taxon>
        <taxon>Nocardia</taxon>
    </lineage>
</organism>
<feature type="region of interest" description="Disordered" evidence="1">
    <location>
        <begin position="112"/>
        <end position="164"/>
    </location>
</feature>
<dbReference type="Proteomes" id="UP000321424">
    <property type="component" value="Unassembled WGS sequence"/>
</dbReference>